<dbReference type="PANTHER" id="PTHR23151:SF90">
    <property type="entry name" value="DIHYDROLIPOYLLYSINE-RESIDUE ACETYLTRANSFERASE COMPONENT OF PYRUVATE DEHYDROGENASE COMPLEX, MITOCHONDRIAL-RELATED"/>
    <property type="match status" value="1"/>
</dbReference>
<proteinExistence type="predicted"/>
<dbReference type="GO" id="GO:0004742">
    <property type="term" value="F:dihydrolipoyllysine-residue acetyltransferase activity"/>
    <property type="evidence" value="ECO:0007669"/>
    <property type="project" value="TreeGrafter"/>
</dbReference>
<feature type="domain" description="Lipoyl-binding" evidence="3">
    <location>
        <begin position="12"/>
        <end position="88"/>
    </location>
</feature>
<dbReference type="InterPro" id="IPR045257">
    <property type="entry name" value="E2/Pdx1"/>
</dbReference>
<dbReference type="PANTHER" id="PTHR23151">
    <property type="entry name" value="DIHYDROLIPOAMIDE ACETYL/SUCCINYL-TRANSFERASE-RELATED"/>
    <property type="match status" value="1"/>
</dbReference>
<dbReference type="GO" id="GO:0006086">
    <property type="term" value="P:pyruvate decarboxylation to acetyl-CoA"/>
    <property type="evidence" value="ECO:0007669"/>
    <property type="project" value="InterPro"/>
</dbReference>
<dbReference type="SUPFAM" id="SSF51230">
    <property type="entry name" value="Single hybrid motif"/>
    <property type="match status" value="1"/>
</dbReference>
<dbReference type="Proteomes" id="UP000051952">
    <property type="component" value="Unassembled WGS sequence"/>
</dbReference>
<dbReference type="InterPro" id="IPR011053">
    <property type="entry name" value="Single_hybrid_motif"/>
</dbReference>
<dbReference type="Gene3D" id="2.40.50.100">
    <property type="match status" value="1"/>
</dbReference>
<evidence type="ECO:0000313" key="4">
    <source>
        <dbReference type="EMBL" id="CUG89980.1"/>
    </source>
</evidence>
<feature type="signal peptide" evidence="2">
    <location>
        <begin position="1"/>
        <end position="23"/>
    </location>
</feature>
<keyword evidence="1" id="KW-0450">Lipoyl</keyword>
<dbReference type="PROSITE" id="PS50968">
    <property type="entry name" value="BIOTINYL_LIPOYL"/>
    <property type="match status" value="1"/>
</dbReference>
<evidence type="ECO:0000259" key="3">
    <source>
        <dbReference type="PROSITE" id="PS50968"/>
    </source>
</evidence>
<accession>A0A0S4JIJ4</accession>
<dbReference type="GO" id="GO:0045254">
    <property type="term" value="C:pyruvate dehydrogenase complex"/>
    <property type="evidence" value="ECO:0007669"/>
    <property type="project" value="InterPro"/>
</dbReference>
<dbReference type="InterPro" id="IPR000089">
    <property type="entry name" value="Biotin_lipoyl"/>
</dbReference>
<sequence>MLRRSCSWLVAFTPIFMPSLSPSMETGKIVEWKKKIGDKIEEGEVWCTVETDKATVDYTNAVETGYLANVFVNNGTSVPVGKTIAVIVEDQADVAKGGEFVVTDGAAAAAPAAAPAAAAPAAAAAKPAPSNTARFGSSLDEAIAASGPGVARIAAGVDRKALESVTPTGRGGRFLKQDLSHLPNFEYKMAADASAASTPSSSSSSAPTAGVVSAPAKKAAAAAPSSGVIILKRAPVTNFQVSDTKLLRKLAAAAQKKAKAAAPQPVVPAAKK</sequence>
<dbReference type="CDD" id="cd06849">
    <property type="entry name" value="lipoyl_domain"/>
    <property type="match status" value="1"/>
</dbReference>
<protein>
    <submittedName>
        <fullName evidence="4">Dihydrolipoamide acetyltransferase, putative</fullName>
    </submittedName>
</protein>
<evidence type="ECO:0000256" key="1">
    <source>
        <dbReference type="ARBA" id="ARBA00022823"/>
    </source>
</evidence>
<reference evidence="5" key="1">
    <citation type="submission" date="2015-09" db="EMBL/GenBank/DDBJ databases">
        <authorList>
            <consortium name="Pathogen Informatics"/>
        </authorList>
    </citation>
    <scope>NUCLEOTIDE SEQUENCE [LARGE SCALE GENOMIC DNA]</scope>
    <source>
        <strain evidence="5">Lake Konstanz</strain>
    </source>
</reference>
<dbReference type="OrthoDB" id="537444at2759"/>
<keyword evidence="4" id="KW-0808">Transferase</keyword>
<organism evidence="4 5">
    <name type="scientific">Bodo saltans</name>
    <name type="common">Flagellated protozoan</name>
    <dbReference type="NCBI Taxonomy" id="75058"/>
    <lineage>
        <taxon>Eukaryota</taxon>
        <taxon>Discoba</taxon>
        <taxon>Euglenozoa</taxon>
        <taxon>Kinetoplastea</taxon>
        <taxon>Metakinetoplastina</taxon>
        <taxon>Eubodonida</taxon>
        <taxon>Bodonidae</taxon>
        <taxon>Bodo</taxon>
    </lineage>
</organism>
<feature type="chain" id="PRO_5006622370" evidence="2">
    <location>
        <begin position="24"/>
        <end position="272"/>
    </location>
</feature>
<dbReference type="OMA" id="RECCAEN"/>
<dbReference type="VEuPathDB" id="TriTrypDB:BSAL_24400"/>
<keyword evidence="5" id="KW-1185">Reference proteome</keyword>
<dbReference type="Pfam" id="PF00364">
    <property type="entry name" value="Biotin_lipoyl"/>
    <property type="match status" value="1"/>
</dbReference>
<evidence type="ECO:0000256" key="2">
    <source>
        <dbReference type="SAM" id="SignalP"/>
    </source>
</evidence>
<evidence type="ECO:0000313" key="5">
    <source>
        <dbReference type="Proteomes" id="UP000051952"/>
    </source>
</evidence>
<dbReference type="AlphaFoldDB" id="A0A0S4JIJ4"/>
<keyword evidence="2" id="KW-0732">Signal</keyword>
<name>A0A0S4JIJ4_BODSA</name>
<dbReference type="EMBL" id="CYKH01001782">
    <property type="protein sequence ID" value="CUG89980.1"/>
    <property type="molecule type" value="Genomic_DNA"/>
</dbReference>
<gene>
    <name evidence="4" type="ORF">BSAL_24400</name>
</gene>
<dbReference type="FunFam" id="2.40.50.100:FF:000010">
    <property type="entry name" value="Acetyltransferase component of pyruvate dehydrogenase complex"/>
    <property type="match status" value="1"/>
</dbReference>